<dbReference type="Proteomes" id="UP000638648">
    <property type="component" value="Unassembled WGS sequence"/>
</dbReference>
<name>A0A927RIQ5_9ACTN</name>
<dbReference type="SUPFAM" id="SSF56059">
    <property type="entry name" value="Glutathione synthetase ATP-binding domain-like"/>
    <property type="match status" value="1"/>
</dbReference>
<dbReference type="InterPro" id="IPR011761">
    <property type="entry name" value="ATP-grasp"/>
</dbReference>
<dbReference type="Gene3D" id="3.30.470.20">
    <property type="entry name" value="ATP-grasp fold, B domain"/>
    <property type="match status" value="1"/>
</dbReference>
<reference evidence="6" key="1">
    <citation type="submission" date="2020-10" db="EMBL/GenBank/DDBJ databases">
        <title>Sequencing the genomes of 1000 actinobacteria strains.</title>
        <authorList>
            <person name="Klenk H.-P."/>
        </authorList>
    </citation>
    <scope>NUCLEOTIDE SEQUENCE</scope>
    <source>
        <strain evidence="6">DSM 45354</strain>
    </source>
</reference>
<keyword evidence="3 4" id="KW-0067">ATP-binding</keyword>
<evidence type="ECO:0000313" key="6">
    <source>
        <dbReference type="EMBL" id="MBE1606436.1"/>
    </source>
</evidence>
<dbReference type="RefSeq" id="WP_192750563.1">
    <property type="nucleotide sequence ID" value="NZ_BAABJL010000061.1"/>
</dbReference>
<dbReference type="PANTHER" id="PTHR43585:SF2">
    <property type="entry name" value="ATP-GRASP ENZYME FSQD"/>
    <property type="match status" value="1"/>
</dbReference>
<keyword evidence="2 4" id="KW-0547">Nucleotide-binding</keyword>
<accession>A0A927RIQ5</accession>
<dbReference type="PROSITE" id="PS50975">
    <property type="entry name" value="ATP_GRASP"/>
    <property type="match status" value="1"/>
</dbReference>
<gene>
    <name evidence="6" type="ORF">HEB94_003284</name>
</gene>
<evidence type="ECO:0000256" key="3">
    <source>
        <dbReference type="ARBA" id="ARBA00022840"/>
    </source>
</evidence>
<dbReference type="InterPro" id="IPR005479">
    <property type="entry name" value="CPAse_ATP-bd"/>
</dbReference>
<feature type="domain" description="ATP-grasp" evidence="5">
    <location>
        <begin position="98"/>
        <end position="312"/>
    </location>
</feature>
<keyword evidence="1" id="KW-0436">Ligase</keyword>
<evidence type="ECO:0000313" key="7">
    <source>
        <dbReference type="Proteomes" id="UP000638648"/>
    </source>
</evidence>
<dbReference type="GO" id="GO:0046872">
    <property type="term" value="F:metal ion binding"/>
    <property type="evidence" value="ECO:0007669"/>
    <property type="project" value="InterPro"/>
</dbReference>
<dbReference type="InterPro" id="IPR052032">
    <property type="entry name" value="ATP-dep_AA_Ligase"/>
</dbReference>
<proteinExistence type="predicted"/>
<evidence type="ECO:0000256" key="2">
    <source>
        <dbReference type="ARBA" id="ARBA00022741"/>
    </source>
</evidence>
<dbReference type="PANTHER" id="PTHR43585">
    <property type="entry name" value="FUMIPYRROLE BIOSYNTHESIS PROTEIN C"/>
    <property type="match status" value="1"/>
</dbReference>
<comment type="caution">
    <text evidence="6">The sequence shown here is derived from an EMBL/GenBank/DDBJ whole genome shotgun (WGS) entry which is preliminary data.</text>
</comment>
<keyword evidence="7" id="KW-1185">Reference proteome</keyword>
<dbReference type="GO" id="GO:0005524">
    <property type="term" value="F:ATP binding"/>
    <property type="evidence" value="ECO:0007669"/>
    <property type="project" value="UniProtKB-UniRule"/>
</dbReference>
<evidence type="ECO:0000259" key="5">
    <source>
        <dbReference type="PROSITE" id="PS50975"/>
    </source>
</evidence>
<evidence type="ECO:0000256" key="1">
    <source>
        <dbReference type="ARBA" id="ARBA00022598"/>
    </source>
</evidence>
<sequence length="415" mass="45660">MEDALLQAGHDVVVVIQFAGIDEHRRRFPGLSIHGISNWNDDEEIAKVAQDLPENIEAVATVDEQAVRTAGVLRELLGGLPGLSAEDATAYTDKAVMKDRCNAAGVPVARHRVVHHATEISAVAREIGWPVVVKPRISAATLNTFVVRDDDDLERHLEEGLFDRRLDDPFGRFAAGEMLKSLHERENGFLVEEFLDVSREYFCNFYQYRGETLWASPGHYSNPLIDALTEDLYFMVLPPDGAELREVVALCERATSALGAQTGAVHCEVLRTRDGKLWFGEAGARLPGAGLWNMENTMYGLDGQDILAKLAVDERPEIPLRPLYESLVTINLDPPSGIVRNVTSIEEIEAIDAVVEVDMHLEIGKPVPGALGSLKGAGRIVYQPRDPGAVESEVKELYARLNIQIDQPETLDVGA</sequence>
<dbReference type="EMBL" id="JADBEM010000001">
    <property type="protein sequence ID" value="MBE1606436.1"/>
    <property type="molecule type" value="Genomic_DNA"/>
</dbReference>
<protein>
    <recommendedName>
        <fullName evidence="5">ATP-grasp domain-containing protein</fullName>
    </recommendedName>
</protein>
<dbReference type="AlphaFoldDB" id="A0A927RIQ5"/>
<dbReference type="Gene3D" id="3.30.1490.20">
    <property type="entry name" value="ATP-grasp fold, A domain"/>
    <property type="match status" value="1"/>
</dbReference>
<dbReference type="Pfam" id="PF02786">
    <property type="entry name" value="CPSase_L_D2"/>
    <property type="match status" value="1"/>
</dbReference>
<dbReference type="GO" id="GO:0016874">
    <property type="term" value="F:ligase activity"/>
    <property type="evidence" value="ECO:0007669"/>
    <property type="project" value="UniProtKB-KW"/>
</dbReference>
<dbReference type="Gene3D" id="3.40.50.20">
    <property type="match status" value="1"/>
</dbReference>
<dbReference type="InterPro" id="IPR013815">
    <property type="entry name" value="ATP_grasp_subdomain_1"/>
</dbReference>
<organism evidence="6 7">
    <name type="scientific">Actinopolymorpha pittospori</name>
    <dbReference type="NCBI Taxonomy" id="648752"/>
    <lineage>
        <taxon>Bacteria</taxon>
        <taxon>Bacillati</taxon>
        <taxon>Actinomycetota</taxon>
        <taxon>Actinomycetes</taxon>
        <taxon>Propionibacteriales</taxon>
        <taxon>Actinopolymorphaceae</taxon>
        <taxon>Actinopolymorpha</taxon>
    </lineage>
</organism>
<evidence type="ECO:0000256" key="4">
    <source>
        <dbReference type="PROSITE-ProRule" id="PRU00409"/>
    </source>
</evidence>